<dbReference type="PANTHER" id="PTHR47432">
    <property type="entry name" value="CELL WALL ASSEMBLY REGULATOR SMI1"/>
    <property type="match status" value="1"/>
</dbReference>
<dbReference type="eggNOG" id="COG4282">
    <property type="taxonomic scope" value="Bacteria"/>
</dbReference>
<dbReference type="InterPro" id="IPR018958">
    <property type="entry name" value="Knr4/Smi1-like_dom"/>
</dbReference>
<evidence type="ECO:0000313" key="3">
    <source>
        <dbReference type="Proteomes" id="UP000030437"/>
    </source>
</evidence>
<name>A0A0A3ILS1_9BACI</name>
<dbReference type="InterPro" id="IPR037883">
    <property type="entry name" value="Knr4/Smi1-like_sf"/>
</dbReference>
<gene>
    <name evidence="2" type="ORF">CD32_12500</name>
</gene>
<evidence type="ECO:0000259" key="1">
    <source>
        <dbReference type="SMART" id="SM00860"/>
    </source>
</evidence>
<dbReference type="PANTHER" id="PTHR47432:SF1">
    <property type="entry name" value="CELL WALL ASSEMBLY REGULATOR SMI1"/>
    <property type="match status" value="1"/>
</dbReference>
<sequence>MTNKAEWLWQQIFEKGSQVEEHFQQSLNLQPGASDDELKLVEETLGVTLPEEMKSIYRIHNGQVWESGVNPFVRNLTLSPTFDIIENWQFLQEEFDPDDELELDNEEQIKPVLWNEKWIPIAENGGGDYLCIDTDPAESGTAGQILYFWHDWGDRSVEATGLFAFIEMCLDEEE</sequence>
<dbReference type="InterPro" id="IPR051873">
    <property type="entry name" value="KNR4/SMI1_regulator"/>
</dbReference>
<dbReference type="EMBL" id="JPVP01000056">
    <property type="protein sequence ID" value="KGR84405.1"/>
    <property type="molecule type" value="Genomic_DNA"/>
</dbReference>
<dbReference type="RefSeq" id="WP_036155066.1">
    <property type="nucleotide sequence ID" value="NZ_AVCX01000005.1"/>
</dbReference>
<dbReference type="OrthoDB" id="6989522at2"/>
<dbReference type="Gene3D" id="3.40.1580.10">
    <property type="entry name" value="SMI1/KNR4-like"/>
    <property type="match status" value="1"/>
</dbReference>
<accession>A0A0A3ILS1</accession>
<keyword evidence="3" id="KW-1185">Reference proteome</keyword>
<proteinExistence type="predicted"/>
<dbReference type="AlphaFoldDB" id="A0A0A3ILS1"/>
<dbReference type="Pfam" id="PF09346">
    <property type="entry name" value="SMI1_KNR4"/>
    <property type="match status" value="1"/>
</dbReference>
<evidence type="ECO:0000313" key="2">
    <source>
        <dbReference type="EMBL" id="KGR84405.1"/>
    </source>
</evidence>
<organism evidence="2 3">
    <name type="scientific">Lysinibacillus odysseyi 34hs-1 = NBRC 100172</name>
    <dbReference type="NCBI Taxonomy" id="1220589"/>
    <lineage>
        <taxon>Bacteria</taxon>
        <taxon>Bacillati</taxon>
        <taxon>Bacillota</taxon>
        <taxon>Bacilli</taxon>
        <taxon>Bacillales</taxon>
        <taxon>Bacillaceae</taxon>
        <taxon>Lysinibacillus</taxon>
    </lineage>
</organism>
<dbReference type="SMART" id="SM00860">
    <property type="entry name" value="SMI1_KNR4"/>
    <property type="match status" value="1"/>
</dbReference>
<feature type="domain" description="Knr4/Smi1-like" evidence="1">
    <location>
        <begin position="32"/>
        <end position="168"/>
    </location>
</feature>
<dbReference type="STRING" id="1220589.CD32_12500"/>
<protein>
    <submittedName>
        <fullName evidence="2">Molybdenum cofactor biosysnthesis protein MoeA</fullName>
    </submittedName>
</protein>
<dbReference type="SUPFAM" id="SSF160631">
    <property type="entry name" value="SMI1/KNR4-like"/>
    <property type="match status" value="1"/>
</dbReference>
<reference evidence="2 3" key="1">
    <citation type="submission" date="2014-02" db="EMBL/GenBank/DDBJ databases">
        <title>Draft genome sequence of Lysinibacillus odysseyi NBRC 100172.</title>
        <authorList>
            <person name="Zhang F."/>
            <person name="Wang G."/>
            <person name="Zhang L."/>
        </authorList>
    </citation>
    <scope>NUCLEOTIDE SEQUENCE [LARGE SCALE GENOMIC DNA]</scope>
    <source>
        <strain evidence="2 3">NBRC 100172</strain>
    </source>
</reference>
<dbReference type="Proteomes" id="UP000030437">
    <property type="component" value="Unassembled WGS sequence"/>
</dbReference>
<comment type="caution">
    <text evidence="2">The sequence shown here is derived from an EMBL/GenBank/DDBJ whole genome shotgun (WGS) entry which is preliminary data.</text>
</comment>